<keyword evidence="2 4" id="KW-0378">Hydrolase</keyword>
<sequence>MNSIDDIFSFIIEIEKLKNVLRKTKPVGLNRFENSGEHSWHVCLVALLFKEYSNFEINIDRVIKMLLIHDLGEIDAGDTIVYSCENKEIKELEAASIRRVFNLLPSHLAAELSDLWHEFEEGITPDSIYAKSIDRIPPLLHNIYGNGHSWKEHNISAAQVYGLNSRIGKGSELVWENLKQKLKTAESEGILKQYKSGTPPF</sequence>
<dbReference type="GO" id="GO:0002953">
    <property type="term" value="F:5'-deoxynucleotidase activity"/>
    <property type="evidence" value="ECO:0007669"/>
    <property type="project" value="InterPro"/>
</dbReference>
<dbReference type="Gene3D" id="1.10.3210.10">
    <property type="entry name" value="Hypothetical protein af1432"/>
    <property type="match status" value="1"/>
</dbReference>
<feature type="domain" description="HD" evidence="3">
    <location>
        <begin position="14"/>
        <end position="175"/>
    </location>
</feature>
<accession>A0A653L8Q9</accession>
<dbReference type="InterPro" id="IPR006674">
    <property type="entry name" value="HD_domain"/>
</dbReference>
<dbReference type="EMBL" id="CABWLC010000018">
    <property type="protein sequence ID" value="VXA87162.1"/>
    <property type="molecule type" value="Genomic_DNA"/>
</dbReference>
<dbReference type="PANTHER" id="PTHR11845">
    <property type="entry name" value="5'-DEOXYNUCLEOTIDASE HDDC2"/>
    <property type="match status" value="1"/>
</dbReference>
<evidence type="ECO:0000256" key="1">
    <source>
        <dbReference type="ARBA" id="ARBA00022723"/>
    </source>
</evidence>
<dbReference type="AlphaFoldDB" id="A0A653L8Q9"/>
<dbReference type="GO" id="GO:0005737">
    <property type="term" value="C:cytoplasm"/>
    <property type="evidence" value="ECO:0007669"/>
    <property type="project" value="TreeGrafter"/>
</dbReference>
<dbReference type="RefSeq" id="WP_159157601.1">
    <property type="nucleotide sequence ID" value="NZ_CAWPXP010000023.1"/>
</dbReference>
<name>A0A653L8Q9_AERVE</name>
<dbReference type="PANTHER" id="PTHR11845:SF13">
    <property type="entry name" value="5'-DEOXYNUCLEOTIDASE HDDC2"/>
    <property type="match status" value="1"/>
</dbReference>
<proteinExistence type="predicted"/>
<gene>
    <name evidence="4" type="ORF">AERO8C_50053</name>
</gene>
<reference evidence="4 5" key="1">
    <citation type="submission" date="2019-10" db="EMBL/GenBank/DDBJ databases">
        <authorList>
            <person name="Karimi E."/>
        </authorList>
    </citation>
    <scope>NUCLEOTIDE SEQUENCE [LARGE SCALE GENOMIC DNA]</scope>
    <source>
        <strain evidence="4">Aeromonas sp. 8C</strain>
    </source>
</reference>
<dbReference type="Proteomes" id="UP000439123">
    <property type="component" value="Unassembled WGS sequence"/>
</dbReference>
<organism evidence="4 5">
    <name type="scientific">Aeromonas veronii</name>
    <dbReference type="NCBI Taxonomy" id="654"/>
    <lineage>
        <taxon>Bacteria</taxon>
        <taxon>Pseudomonadati</taxon>
        <taxon>Pseudomonadota</taxon>
        <taxon>Gammaproteobacteria</taxon>
        <taxon>Aeromonadales</taxon>
        <taxon>Aeromonadaceae</taxon>
        <taxon>Aeromonas</taxon>
    </lineage>
</organism>
<keyword evidence="1" id="KW-0479">Metal-binding</keyword>
<dbReference type="InterPro" id="IPR039356">
    <property type="entry name" value="YfbR/HDDC2"/>
</dbReference>
<evidence type="ECO:0000256" key="2">
    <source>
        <dbReference type="ARBA" id="ARBA00022801"/>
    </source>
</evidence>
<evidence type="ECO:0000259" key="3">
    <source>
        <dbReference type="Pfam" id="PF13023"/>
    </source>
</evidence>
<dbReference type="SUPFAM" id="SSF109604">
    <property type="entry name" value="HD-domain/PDEase-like"/>
    <property type="match status" value="1"/>
</dbReference>
<dbReference type="GO" id="GO:0046872">
    <property type="term" value="F:metal ion binding"/>
    <property type="evidence" value="ECO:0007669"/>
    <property type="project" value="UniProtKB-KW"/>
</dbReference>
<evidence type="ECO:0000313" key="5">
    <source>
        <dbReference type="Proteomes" id="UP000439123"/>
    </source>
</evidence>
<evidence type="ECO:0000313" key="4">
    <source>
        <dbReference type="EMBL" id="VXA87162.1"/>
    </source>
</evidence>
<protein>
    <submittedName>
        <fullName evidence="4">Phosphohydrolase</fullName>
    </submittedName>
</protein>
<dbReference type="Pfam" id="PF13023">
    <property type="entry name" value="HD_3"/>
    <property type="match status" value="1"/>
</dbReference>